<keyword evidence="2" id="KW-1185">Reference proteome</keyword>
<dbReference type="OrthoDB" id="9808443at2"/>
<dbReference type="HOGENOM" id="CLU_067323_0_0_5"/>
<sequence>MPNIAASVRARLRNVAATRNEPVELLLTRYVLERLLYRLSTTEHRKRFVLKGAMLMRMWFDMPFRPTRDLDLLGFGDPDPEAMLAIFRGICSIQLDDGVEFDAEGLRIHRIREDNEYGGLRLKTIATLAGARIAVTIDVGFGDAVEPEITDVELPVLLDLPPPRLYAYPRETVIAEKFQAMVNLGRANSRMKDFYDIWQLSIAYDFHGESLPRAIAATFARRNTPVPSESPDALTAAFAEDLVKQQQWNSFLQDIDAPFVPLAEILAALNSFLMPHAEAARTIAASKGLPS</sequence>
<dbReference type="KEGG" id="rva:Rvan_1799"/>
<reference evidence="2" key="1">
    <citation type="journal article" date="2011" name="J. Bacteriol.">
        <title>Genome sequences of eight morphologically diverse alphaproteobacteria.</title>
        <authorList>
            <consortium name="US DOE Joint Genome Institute"/>
            <person name="Brown P.J."/>
            <person name="Kysela D.T."/>
            <person name="Buechlein A."/>
            <person name="Hemmerich C."/>
            <person name="Brun Y.V."/>
        </authorList>
    </citation>
    <scope>NUCLEOTIDE SEQUENCE [LARGE SCALE GENOMIC DNA]</scope>
    <source>
        <strain evidence="2">ATCC 17100 / ATH 3.1.1 / DSM 162 / LMG 4299</strain>
    </source>
</reference>
<evidence type="ECO:0008006" key="3">
    <source>
        <dbReference type="Google" id="ProtNLM"/>
    </source>
</evidence>
<evidence type="ECO:0000313" key="2">
    <source>
        <dbReference type="Proteomes" id="UP000001399"/>
    </source>
</evidence>
<dbReference type="Pfam" id="PF08843">
    <property type="entry name" value="AbiEii"/>
    <property type="match status" value="1"/>
</dbReference>
<organism evidence="1 2">
    <name type="scientific">Rhodomicrobium vannielii (strain ATCC 17100 / DSM 162 / LMG 4299 / NCIMB 10020 / ATH 3.1.1)</name>
    <dbReference type="NCBI Taxonomy" id="648757"/>
    <lineage>
        <taxon>Bacteria</taxon>
        <taxon>Pseudomonadati</taxon>
        <taxon>Pseudomonadota</taxon>
        <taxon>Alphaproteobacteria</taxon>
        <taxon>Hyphomicrobiales</taxon>
        <taxon>Hyphomicrobiaceae</taxon>
        <taxon>Rhodomicrobium</taxon>
    </lineage>
</organism>
<gene>
    <name evidence="1" type="ordered locus">Rvan_1799</name>
</gene>
<proteinExistence type="predicted"/>
<dbReference type="STRING" id="648757.Rvan_1799"/>
<dbReference type="Proteomes" id="UP000001399">
    <property type="component" value="Chromosome"/>
</dbReference>
<dbReference type="AlphaFoldDB" id="E3HZK6"/>
<dbReference type="EMBL" id="CP002292">
    <property type="protein sequence ID" value="ADP71041.1"/>
    <property type="molecule type" value="Genomic_DNA"/>
</dbReference>
<name>E3HZK6_RHOVT</name>
<dbReference type="eggNOG" id="COG2253">
    <property type="taxonomic scope" value="Bacteria"/>
</dbReference>
<accession>E3HZK6</accession>
<protein>
    <recommendedName>
        <fullName evidence="3">Nucleotidyl transferase AbiEii/AbiGii toxin family protein</fullName>
    </recommendedName>
</protein>
<evidence type="ECO:0000313" key="1">
    <source>
        <dbReference type="EMBL" id="ADP71041.1"/>
    </source>
</evidence>
<dbReference type="RefSeq" id="WP_013419431.1">
    <property type="nucleotide sequence ID" value="NC_014664.1"/>
</dbReference>
<dbReference type="InterPro" id="IPR014942">
    <property type="entry name" value="AbiEii"/>
</dbReference>